<dbReference type="EMBL" id="WMBA01000044">
    <property type="protein sequence ID" value="MTD57168.1"/>
    <property type="molecule type" value="Genomic_DNA"/>
</dbReference>
<comment type="caution">
    <text evidence="1">The sequence shown here is derived from an EMBL/GenBank/DDBJ whole genome shotgun (WGS) entry which is preliminary data.</text>
</comment>
<reference evidence="1 2" key="1">
    <citation type="submission" date="2019-11" db="EMBL/GenBank/DDBJ databases">
        <title>Draft genome of Amycolatopsis RM579.</title>
        <authorList>
            <person name="Duangmal K."/>
            <person name="Mingma R."/>
        </authorList>
    </citation>
    <scope>NUCLEOTIDE SEQUENCE [LARGE SCALE GENOMIC DNA]</scope>
    <source>
        <strain evidence="1 2">RM579</strain>
    </source>
</reference>
<keyword evidence="2" id="KW-1185">Reference proteome</keyword>
<dbReference type="RefSeq" id="WP_154759308.1">
    <property type="nucleotide sequence ID" value="NZ_WMBA01000044.1"/>
</dbReference>
<evidence type="ECO:0000313" key="2">
    <source>
        <dbReference type="Proteomes" id="UP000440096"/>
    </source>
</evidence>
<proteinExistence type="predicted"/>
<dbReference type="OrthoDB" id="7433093at2"/>
<name>A0A6N7YZ36_9PSEU</name>
<gene>
    <name evidence="1" type="ORF">GKO32_24775</name>
</gene>
<evidence type="ECO:0000313" key="1">
    <source>
        <dbReference type="EMBL" id="MTD57168.1"/>
    </source>
</evidence>
<accession>A0A6N7YZ36</accession>
<sequence length="240" mass="26897">MDGVDPLAIASRVEHDRWLLPVTDPYPALTPWRITAYVDRSLARNLDIVQREVGHVSLLQVDLRRDWPDSAELALPELGATLDFLAEIAADPTTGRLIDELESALSPGPAAAVVVREIKLEFAWREDDLYAPLLSAALDACTSFARVALVNTDPHTDVRRRRFPDPSDRERLATVEADMLENAGFGEYRGYHLASLTDPAYRALNTEIVLSWLLERLTTRRAGRMVTHHDSVSKARWYSG</sequence>
<dbReference type="Proteomes" id="UP000440096">
    <property type="component" value="Unassembled WGS sequence"/>
</dbReference>
<protein>
    <submittedName>
        <fullName evidence="1">Uncharacterized protein</fullName>
    </submittedName>
</protein>
<dbReference type="AlphaFoldDB" id="A0A6N7YZ36"/>
<organism evidence="1 2">
    <name type="scientific">Amycolatopsis pithecellobii</name>
    <dbReference type="NCBI Taxonomy" id="664692"/>
    <lineage>
        <taxon>Bacteria</taxon>
        <taxon>Bacillati</taxon>
        <taxon>Actinomycetota</taxon>
        <taxon>Actinomycetes</taxon>
        <taxon>Pseudonocardiales</taxon>
        <taxon>Pseudonocardiaceae</taxon>
        <taxon>Amycolatopsis</taxon>
    </lineage>
</organism>